<keyword evidence="2" id="KW-0812">Transmembrane</keyword>
<keyword evidence="4" id="KW-0472">Membrane</keyword>
<keyword evidence="5" id="KW-0325">Glycoprotein</keyword>
<comment type="caution">
    <text evidence="6">The sequence shown here is derived from an EMBL/GenBank/DDBJ whole genome shotgun (WGS) entry which is preliminary data.</text>
</comment>
<comment type="subcellular location">
    <subcellularLocation>
        <location evidence="1">Membrane</location>
        <topology evidence="1">Single-pass type I membrane protein</topology>
    </subcellularLocation>
</comment>
<evidence type="ECO:0000256" key="2">
    <source>
        <dbReference type="ARBA" id="ARBA00022692"/>
    </source>
</evidence>
<dbReference type="EMBL" id="JADBJN010000004">
    <property type="protein sequence ID" value="KAG5666497.1"/>
    <property type="molecule type" value="Genomic_DNA"/>
</dbReference>
<evidence type="ECO:0000256" key="4">
    <source>
        <dbReference type="ARBA" id="ARBA00023136"/>
    </source>
</evidence>
<dbReference type="InterPro" id="IPR001611">
    <property type="entry name" value="Leu-rich_rpt"/>
</dbReference>
<dbReference type="SUPFAM" id="SSF52058">
    <property type="entry name" value="L domain-like"/>
    <property type="match status" value="1"/>
</dbReference>
<evidence type="ECO:0000256" key="3">
    <source>
        <dbReference type="ARBA" id="ARBA00022989"/>
    </source>
</evidence>
<dbReference type="OrthoDB" id="676979at2759"/>
<dbReference type="InterPro" id="IPR032675">
    <property type="entry name" value="LRR_dom_sf"/>
</dbReference>
<dbReference type="PANTHER" id="PTHR24368:SF210">
    <property type="entry name" value="SURFACE ANTIGEN BSPA-LIKE"/>
    <property type="match status" value="1"/>
</dbReference>
<reference evidence="6" key="1">
    <citation type="submission" date="2021-03" db="EMBL/GenBank/DDBJ databases">
        <title>Chromosome level genome of the anhydrobiotic midge Polypedilum vanderplanki.</title>
        <authorList>
            <person name="Yoshida Y."/>
            <person name="Kikawada T."/>
            <person name="Gusev O."/>
        </authorList>
    </citation>
    <scope>NUCLEOTIDE SEQUENCE</scope>
    <source>
        <strain evidence="6">NIAS01</strain>
        <tissue evidence="6">Whole body or cell culture</tissue>
    </source>
</reference>
<organism evidence="6 7">
    <name type="scientific">Polypedilum vanderplanki</name>
    <name type="common">Sleeping chironomid midge</name>
    <dbReference type="NCBI Taxonomy" id="319348"/>
    <lineage>
        <taxon>Eukaryota</taxon>
        <taxon>Metazoa</taxon>
        <taxon>Ecdysozoa</taxon>
        <taxon>Arthropoda</taxon>
        <taxon>Hexapoda</taxon>
        <taxon>Insecta</taxon>
        <taxon>Pterygota</taxon>
        <taxon>Neoptera</taxon>
        <taxon>Endopterygota</taxon>
        <taxon>Diptera</taxon>
        <taxon>Nematocera</taxon>
        <taxon>Chironomoidea</taxon>
        <taxon>Chironomidae</taxon>
        <taxon>Chironominae</taxon>
        <taxon>Polypedilum</taxon>
        <taxon>Polypedilum</taxon>
    </lineage>
</organism>
<accession>A0A9J6B9F0</accession>
<dbReference type="InterPro" id="IPR031283">
    <property type="entry name" value="AMIGO"/>
</dbReference>
<dbReference type="Gene3D" id="3.80.10.10">
    <property type="entry name" value="Ribonuclease Inhibitor"/>
    <property type="match status" value="1"/>
</dbReference>
<keyword evidence="3" id="KW-1133">Transmembrane helix</keyword>
<dbReference type="PANTHER" id="PTHR24368">
    <property type="entry name" value="AMPHOTERIN-INDUCED PROTEIN"/>
    <property type="match status" value="1"/>
</dbReference>
<sequence length="234" mass="27176">MELYCDFSNYLSITSIDDEPIYKCIVTGIKRIAENGRVLGVFGHHVPGKTNKDVQAITIFNQQLKHFPRYICSFFPNLRSISVIGCEIEALSPFDFIGFEDVEKLLLNGNKITKLPGDVFQYAKNLESVSFFNNRIEHIDEMTFEDLKKLKYLNLKMNATIDLCVNEFAHVRMSMDQLKGFIKIKYGGRKIEDETKMTRKLSETLEFLENFIESSRMLFEDDFKYNGTEVVDRN</sequence>
<protein>
    <submittedName>
        <fullName evidence="6">Uncharacterized protein</fullName>
    </submittedName>
</protein>
<gene>
    <name evidence="6" type="ORF">PVAND_014521</name>
</gene>
<dbReference type="AlphaFoldDB" id="A0A9J6B9F0"/>
<keyword evidence="7" id="KW-1185">Reference proteome</keyword>
<dbReference type="GO" id="GO:0016020">
    <property type="term" value="C:membrane"/>
    <property type="evidence" value="ECO:0007669"/>
    <property type="project" value="UniProtKB-SubCell"/>
</dbReference>
<evidence type="ECO:0000256" key="1">
    <source>
        <dbReference type="ARBA" id="ARBA00004479"/>
    </source>
</evidence>
<proteinExistence type="predicted"/>
<dbReference type="Pfam" id="PF13855">
    <property type="entry name" value="LRR_8"/>
    <property type="match status" value="1"/>
</dbReference>
<dbReference type="Proteomes" id="UP001107558">
    <property type="component" value="Chromosome 4"/>
</dbReference>
<evidence type="ECO:0000313" key="6">
    <source>
        <dbReference type="EMBL" id="KAG5666497.1"/>
    </source>
</evidence>
<name>A0A9J6B9F0_POLVA</name>
<evidence type="ECO:0000313" key="7">
    <source>
        <dbReference type="Proteomes" id="UP001107558"/>
    </source>
</evidence>
<evidence type="ECO:0000256" key="5">
    <source>
        <dbReference type="ARBA" id="ARBA00023180"/>
    </source>
</evidence>